<organism evidence="1 2">
    <name type="scientific">Spirosoma endophyticum</name>
    <dbReference type="NCBI Taxonomy" id="662367"/>
    <lineage>
        <taxon>Bacteria</taxon>
        <taxon>Pseudomonadati</taxon>
        <taxon>Bacteroidota</taxon>
        <taxon>Cytophagia</taxon>
        <taxon>Cytophagales</taxon>
        <taxon>Cytophagaceae</taxon>
        <taxon>Spirosoma</taxon>
    </lineage>
</organism>
<reference evidence="1 2" key="1">
    <citation type="submission" date="2016-10" db="EMBL/GenBank/DDBJ databases">
        <authorList>
            <person name="de Groot N.N."/>
        </authorList>
    </citation>
    <scope>NUCLEOTIDE SEQUENCE [LARGE SCALE GENOMIC DNA]</scope>
    <source>
        <strain evidence="1 2">DSM 26130</strain>
    </source>
</reference>
<dbReference type="OrthoDB" id="879730at2"/>
<accession>A0A1I1SJM0</accession>
<sequence length="281" mass="32175">MKTVRINDKPYKVAESWAECTEEQKIRLLPLQLVELNEDEDPMGAGKLKALALKVLLPELGKYLADLTDDHWFSLGRLTKWIWSTKISEKPFESFSLDGVAYLLPDDNFSNTTAVEIAIANIQYLAFTRPEKPNPASVRLLIATLCRPARKDLKTFQKSVDWSGDKREEYNTILAEERSVQFGRLPFGVIMAVTQYFEAMNGRFLKQYQDVYEPDPNAEEEAPLYLNGEGLVTTLMDIAKDGVFGDFDKVCRQNGHTIWLYLRDNNKKIKRANARALRETD</sequence>
<dbReference type="STRING" id="662367.SAMN05216167_105134"/>
<protein>
    <submittedName>
        <fullName evidence="1">Uncharacterized protein</fullName>
    </submittedName>
</protein>
<evidence type="ECO:0000313" key="1">
    <source>
        <dbReference type="EMBL" id="SFD46675.1"/>
    </source>
</evidence>
<dbReference type="AlphaFoldDB" id="A0A1I1SJM0"/>
<dbReference type="RefSeq" id="WP_093827510.1">
    <property type="nucleotide sequence ID" value="NZ_FOLQ01000005.1"/>
</dbReference>
<gene>
    <name evidence="1" type="ORF">SAMN05216167_105134</name>
</gene>
<dbReference type="EMBL" id="FOLQ01000005">
    <property type="protein sequence ID" value="SFD46675.1"/>
    <property type="molecule type" value="Genomic_DNA"/>
</dbReference>
<dbReference type="Proteomes" id="UP000198598">
    <property type="component" value="Unassembled WGS sequence"/>
</dbReference>
<evidence type="ECO:0000313" key="2">
    <source>
        <dbReference type="Proteomes" id="UP000198598"/>
    </source>
</evidence>
<name>A0A1I1SJM0_9BACT</name>
<proteinExistence type="predicted"/>
<keyword evidence="2" id="KW-1185">Reference proteome</keyword>